<organism evidence="1">
    <name type="scientific">marine sediment metagenome</name>
    <dbReference type="NCBI Taxonomy" id="412755"/>
    <lineage>
        <taxon>unclassified sequences</taxon>
        <taxon>metagenomes</taxon>
        <taxon>ecological metagenomes</taxon>
    </lineage>
</organism>
<feature type="non-terminal residue" evidence="1">
    <location>
        <position position="57"/>
    </location>
</feature>
<proteinExistence type="predicted"/>
<accession>X1MJC9</accession>
<name>X1MJC9_9ZZZZ</name>
<dbReference type="AlphaFoldDB" id="X1MJC9"/>
<dbReference type="EMBL" id="BARV01015583">
    <property type="protein sequence ID" value="GAI31757.1"/>
    <property type="molecule type" value="Genomic_DNA"/>
</dbReference>
<reference evidence="1" key="1">
    <citation type="journal article" date="2014" name="Front. Microbiol.">
        <title>High frequency of phylogenetically diverse reductive dehalogenase-homologous genes in deep subseafloor sedimentary metagenomes.</title>
        <authorList>
            <person name="Kawai M."/>
            <person name="Futagami T."/>
            <person name="Toyoda A."/>
            <person name="Takaki Y."/>
            <person name="Nishi S."/>
            <person name="Hori S."/>
            <person name="Arai W."/>
            <person name="Tsubouchi T."/>
            <person name="Morono Y."/>
            <person name="Uchiyama I."/>
            <person name="Ito T."/>
            <person name="Fujiyama A."/>
            <person name="Inagaki F."/>
            <person name="Takami H."/>
        </authorList>
    </citation>
    <scope>NUCLEOTIDE SEQUENCE</scope>
    <source>
        <strain evidence="1">Expedition CK06-06</strain>
    </source>
</reference>
<sequence length="57" mass="6403">MPLTPPYDARPAVSQDIDEIRELLIDNFGEEAAFVKVGDIVILNHVGSEDQMDEIIY</sequence>
<protein>
    <submittedName>
        <fullName evidence="1">Uncharacterized protein</fullName>
    </submittedName>
</protein>
<evidence type="ECO:0000313" key="1">
    <source>
        <dbReference type="EMBL" id="GAI31757.1"/>
    </source>
</evidence>
<comment type="caution">
    <text evidence="1">The sequence shown here is derived from an EMBL/GenBank/DDBJ whole genome shotgun (WGS) entry which is preliminary data.</text>
</comment>
<gene>
    <name evidence="1" type="ORF">S06H3_26913</name>
</gene>